<reference evidence="1 2" key="1">
    <citation type="journal article" date="2017" name="ISME J.">
        <title>Energy and carbon metabolisms in a deep terrestrial subsurface fluid microbial community.</title>
        <authorList>
            <person name="Momper L."/>
            <person name="Jungbluth S.P."/>
            <person name="Lee M.D."/>
            <person name="Amend J.P."/>
        </authorList>
    </citation>
    <scope>NUCLEOTIDE SEQUENCE [LARGE SCALE GENOMIC DNA]</scope>
    <source>
        <strain evidence="1">SURF_17</strain>
    </source>
</reference>
<dbReference type="EMBL" id="QZKI01000097">
    <property type="protein sequence ID" value="RJP67896.1"/>
    <property type="molecule type" value="Genomic_DNA"/>
</dbReference>
<proteinExistence type="predicted"/>
<sequence>MFDFEEPEALVRTTGNFPRDLGRNNRPDITWKVIRVLNRENHDSGDFADVLAVVSWNDKPMLERRIWKLDGSGKLKKPLKLRPLRKQDLEIVQRELKVILELVR</sequence>
<dbReference type="Proteomes" id="UP000285961">
    <property type="component" value="Unassembled WGS sequence"/>
</dbReference>
<comment type="caution">
    <text evidence="1">The sequence shown here is derived from an EMBL/GenBank/DDBJ whole genome shotgun (WGS) entry which is preliminary data.</text>
</comment>
<evidence type="ECO:0000313" key="1">
    <source>
        <dbReference type="EMBL" id="RJP67896.1"/>
    </source>
</evidence>
<gene>
    <name evidence="1" type="ORF">C4532_13825</name>
</gene>
<accession>A0A419EUG8</accession>
<evidence type="ECO:0000313" key="2">
    <source>
        <dbReference type="Proteomes" id="UP000285961"/>
    </source>
</evidence>
<organism evidence="1 2">
    <name type="scientific">Candidatus Abyssobacteria bacterium SURF_17</name>
    <dbReference type="NCBI Taxonomy" id="2093361"/>
    <lineage>
        <taxon>Bacteria</taxon>
        <taxon>Pseudomonadati</taxon>
        <taxon>Candidatus Hydrogenedentota</taxon>
        <taxon>Candidatus Abyssobacteria</taxon>
    </lineage>
</organism>
<protein>
    <submittedName>
        <fullName evidence="1">Uncharacterized protein</fullName>
    </submittedName>
</protein>
<name>A0A419EUG8_9BACT</name>
<dbReference type="AlphaFoldDB" id="A0A419EUG8"/>